<keyword evidence="1 6" id="KW-0378">Hydrolase</keyword>
<feature type="region of interest" description="Disordered" evidence="3">
    <location>
        <begin position="23"/>
        <end position="42"/>
    </location>
</feature>
<feature type="domain" description="Inosine/uridine-preferring nucleoside hydrolase" evidence="5">
    <location>
        <begin position="45"/>
        <end position="310"/>
    </location>
</feature>
<dbReference type="GO" id="GO:0006152">
    <property type="term" value="P:purine nucleoside catabolic process"/>
    <property type="evidence" value="ECO:0007669"/>
    <property type="project" value="TreeGrafter"/>
</dbReference>
<feature type="chain" id="PRO_5026763948" evidence="4">
    <location>
        <begin position="24"/>
        <end position="348"/>
    </location>
</feature>
<keyword evidence="7" id="KW-1185">Reference proteome</keyword>
<evidence type="ECO:0000256" key="4">
    <source>
        <dbReference type="SAM" id="SignalP"/>
    </source>
</evidence>
<comment type="caution">
    <text evidence="6">The sequence shown here is derived from an EMBL/GenBank/DDBJ whole genome shotgun (WGS) entry which is preliminary data.</text>
</comment>
<dbReference type="GO" id="GO:0005829">
    <property type="term" value="C:cytosol"/>
    <property type="evidence" value="ECO:0007669"/>
    <property type="project" value="TreeGrafter"/>
</dbReference>
<dbReference type="InterPro" id="IPR023186">
    <property type="entry name" value="IUNH"/>
</dbReference>
<dbReference type="Gene3D" id="3.90.245.10">
    <property type="entry name" value="Ribonucleoside hydrolase-like"/>
    <property type="match status" value="1"/>
</dbReference>
<dbReference type="PANTHER" id="PTHR12304:SF4">
    <property type="entry name" value="URIDINE NUCLEOSIDASE"/>
    <property type="match status" value="1"/>
</dbReference>
<dbReference type="Proteomes" id="UP000477311">
    <property type="component" value="Unassembled WGS sequence"/>
</dbReference>
<proteinExistence type="predicted"/>
<feature type="signal peptide" evidence="4">
    <location>
        <begin position="1"/>
        <end position="23"/>
    </location>
</feature>
<evidence type="ECO:0000256" key="3">
    <source>
        <dbReference type="SAM" id="MobiDB-lite"/>
    </source>
</evidence>
<keyword evidence="4" id="KW-0732">Signal</keyword>
<evidence type="ECO:0000256" key="1">
    <source>
        <dbReference type="ARBA" id="ARBA00022801"/>
    </source>
</evidence>
<dbReference type="GO" id="GO:0008477">
    <property type="term" value="F:purine nucleosidase activity"/>
    <property type="evidence" value="ECO:0007669"/>
    <property type="project" value="TreeGrafter"/>
</dbReference>
<evidence type="ECO:0000259" key="5">
    <source>
        <dbReference type="Pfam" id="PF01156"/>
    </source>
</evidence>
<dbReference type="RefSeq" id="WP_165107825.1">
    <property type="nucleotide sequence ID" value="NZ_JAAKYA010000066.1"/>
</dbReference>
<reference evidence="6 7" key="1">
    <citation type="submission" date="2020-02" db="EMBL/GenBank/DDBJ databases">
        <title>Draft genome sequence of Limisphaera ngatamarikiensis NGM72.4T, a thermophilic Verrucomicrobia grouped in subdivision 3.</title>
        <authorList>
            <person name="Carere C.R."/>
            <person name="Steen J."/>
            <person name="Hugenholtz P."/>
            <person name="Stott M.B."/>
        </authorList>
    </citation>
    <scope>NUCLEOTIDE SEQUENCE [LARGE SCALE GENOMIC DNA]</scope>
    <source>
        <strain evidence="6 7">NGM72.4</strain>
    </source>
</reference>
<protein>
    <submittedName>
        <fullName evidence="6">Nucleoside hydrolase</fullName>
    </submittedName>
</protein>
<evidence type="ECO:0000313" key="7">
    <source>
        <dbReference type="Proteomes" id="UP000477311"/>
    </source>
</evidence>
<dbReference type="PANTHER" id="PTHR12304">
    <property type="entry name" value="INOSINE-URIDINE PREFERRING NUCLEOSIDE HYDROLASE"/>
    <property type="match status" value="1"/>
</dbReference>
<dbReference type="InterPro" id="IPR036452">
    <property type="entry name" value="Ribo_hydro-like"/>
</dbReference>
<evidence type="ECO:0000256" key="2">
    <source>
        <dbReference type="ARBA" id="ARBA00023295"/>
    </source>
</evidence>
<dbReference type="EMBL" id="JAAKYA010000066">
    <property type="protein sequence ID" value="NGO39669.1"/>
    <property type="molecule type" value="Genomic_DNA"/>
</dbReference>
<accession>A0A6M1RQ68</accession>
<organism evidence="6 7">
    <name type="scientific">Limisphaera ngatamarikiensis</name>
    <dbReference type="NCBI Taxonomy" id="1324935"/>
    <lineage>
        <taxon>Bacteria</taxon>
        <taxon>Pseudomonadati</taxon>
        <taxon>Verrucomicrobiota</taxon>
        <taxon>Verrucomicrobiia</taxon>
        <taxon>Limisphaerales</taxon>
        <taxon>Limisphaeraceae</taxon>
        <taxon>Limisphaera</taxon>
    </lineage>
</organism>
<dbReference type="Pfam" id="PF01156">
    <property type="entry name" value="IU_nuc_hydro"/>
    <property type="match status" value="1"/>
</dbReference>
<dbReference type="InterPro" id="IPR001910">
    <property type="entry name" value="Inosine/uridine_hydrolase_dom"/>
</dbReference>
<name>A0A6M1RQ68_9BACT</name>
<evidence type="ECO:0000313" key="6">
    <source>
        <dbReference type="EMBL" id="NGO39669.1"/>
    </source>
</evidence>
<dbReference type="SUPFAM" id="SSF53590">
    <property type="entry name" value="Nucleoside hydrolase"/>
    <property type="match status" value="1"/>
</dbReference>
<dbReference type="AlphaFoldDB" id="A0A6M1RQ68"/>
<sequence>MKPVMLTLLTLVLWVCPALSSPAAPPGTQHTTPSQPPAPVHKTPVILDTDIGDDIDDTWALGLLLQCPELDLKLVLTDYGRPLYRARLAAKLLQTMGRPDVPIGLGIDVPNVGGDESQAAWLGDYDLATYPGPVHTNGIRALIETILQSPRPVTLIAIGPLPNIAAALTQEPRIAQRARFIGMHGSVRRGYGGKNSPDAEWNVRCDPRAAQQVLAAPWDITLTPLDTCGLVQLDGPRFAQLRTSNHPIPRTILENYRVWAARRPELAPRDIEQRSSTLFDCVAIYLAVSRDLCEMETLPLTVTSDGFTRIDPTGRPVHVATAWKNLDAFKDWLTHRLCPNPTSQPRTP</sequence>
<gene>
    <name evidence="6" type="ORF">G4L39_09720</name>
</gene>
<keyword evidence="2" id="KW-0326">Glycosidase</keyword>